<dbReference type="Gene3D" id="3.60.10.10">
    <property type="entry name" value="Endonuclease/exonuclease/phosphatase"/>
    <property type="match status" value="1"/>
</dbReference>
<dbReference type="InParanoid" id="A0A1C7NDN9"/>
<evidence type="ECO:0000313" key="2">
    <source>
        <dbReference type="Proteomes" id="UP000093000"/>
    </source>
</evidence>
<evidence type="ECO:0000313" key="1">
    <source>
        <dbReference type="EMBL" id="OBZ86889.1"/>
    </source>
</evidence>
<dbReference type="OrthoDB" id="2282565at2759"/>
<reference evidence="1 2" key="1">
    <citation type="submission" date="2016-03" db="EMBL/GenBank/DDBJ databases">
        <title>Choanephora cucurbitarum.</title>
        <authorList>
            <person name="Min B."/>
            <person name="Park H."/>
            <person name="Park J.-H."/>
            <person name="Shin H.-D."/>
            <person name="Choi I.-G."/>
        </authorList>
    </citation>
    <scope>NUCLEOTIDE SEQUENCE [LARGE SCALE GENOMIC DNA]</scope>
    <source>
        <strain evidence="1 2">KUS-F28377</strain>
    </source>
</reference>
<comment type="caution">
    <text evidence="1">The sequence shown here is derived from an EMBL/GenBank/DDBJ whole genome shotgun (WGS) entry which is preliminary data.</text>
</comment>
<sequence>MAFLRSTTYPTFIMGDFNFDIRQPAPIEPTWLALLNDNFDNCFLNDYLPTFTSTHGNHRLLDYIFCSIPYSSQVRSSAQDFVNYAWTDHNLLSISFRASASNRGSGTWKANPMLAKLPSFRSGLIEHLLQVIDDHRYLAPDCTLSDQEIWDSLKVDVKAFVKSFQLGRNSWRTKALKRLQSKCNHIFRQYRHTVIWSTLLPSVEYLISTLQTEIAEVTALQAGTFWKEKGERSPGLLKRLACTLADQRDIPFLLNPSSSRLIDSTDDKTAVMS</sequence>
<dbReference type="InterPro" id="IPR036691">
    <property type="entry name" value="Endo/exonu/phosph_ase_sf"/>
</dbReference>
<accession>A0A1C7NDN9</accession>
<organism evidence="1 2">
    <name type="scientific">Choanephora cucurbitarum</name>
    <dbReference type="NCBI Taxonomy" id="101091"/>
    <lineage>
        <taxon>Eukaryota</taxon>
        <taxon>Fungi</taxon>
        <taxon>Fungi incertae sedis</taxon>
        <taxon>Mucoromycota</taxon>
        <taxon>Mucoromycotina</taxon>
        <taxon>Mucoromycetes</taxon>
        <taxon>Mucorales</taxon>
        <taxon>Mucorineae</taxon>
        <taxon>Choanephoraceae</taxon>
        <taxon>Choanephoroideae</taxon>
        <taxon>Choanephora</taxon>
    </lineage>
</organism>
<dbReference type="AlphaFoldDB" id="A0A1C7NDN9"/>
<gene>
    <name evidence="1" type="ORF">A0J61_05054</name>
</gene>
<dbReference type="SUPFAM" id="SSF56219">
    <property type="entry name" value="DNase I-like"/>
    <property type="match status" value="1"/>
</dbReference>
<dbReference type="EMBL" id="LUGH01000263">
    <property type="protein sequence ID" value="OBZ86889.1"/>
    <property type="molecule type" value="Genomic_DNA"/>
</dbReference>
<dbReference type="Proteomes" id="UP000093000">
    <property type="component" value="Unassembled WGS sequence"/>
</dbReference>
<evidence type="ECO:0008006" key="3">
    <source>
        <dbReference type="Google" id="ProtNLM"/>
    </source>
</evidence>
<keyword evidence="2" id="KW-1185">Reference proteome</keyword>
<protein>
    <recommendedName>
        <fullName evidence="3">Endonuclease/exonuclease/phosphatase domain-containing protein</fullName>
    </recommendedName>
</protein>
<name>A0A1C7NDN9_9FUNG</name>
<proteinExistence type="predicted"/>